<dbReference type="PROSITE" id="PS51186">
    <property type="entry name" value="GNAT"/>
    <property type="match status" value="1"/>
</dbReference>
<dbReference type="CDD" id="cd04301">
    <property type="entry name" value="NAT_SF"/>
    <property type="match status" value="1"/>
</dbReference>
<feature type="domain" description="N-acetyltransferase" evidence="1">
    <location>
        <begin position="9"/>
        <end position="197"/>
    </location>
</feature>
<organism evidence="2 3">
    <name type="scientific">Roseobacter sinensis</name>
    <dbReference type="NCBI Taxonomy" id="2931391"/>
    <lineage>
        <taxon>Bacteria</taxon>
        <taxon>Pseudomonadati</taxon>
        <taxon>Pseudomonadota</taxon>
        <taxon>Alphaproteobacteria</taxon>
        <taxon>Rhodobacterales</taxon>
        <taxon>Roseobacteraceae</taxon>
        <taxon>Roseobacter</taxon>
    </lineage>
</organism>
<dbReference type="RefSeq" id="WP_263844369.1">
    <property type="nucleotide sequence ID" value="NZ_JALIEB010000006.1"/>
</dbReference>
<dbReference type="SUPFAM" id="SSF55729">
    <property type="entry name" value="Acyl-CoA N-acyltransferases (Nat)"/>
    <property type="match status" value="1"/>
</dbReference>
<dbReference type="InterPro" id="IPR016181">
    <property type="entry name" value="Acyl_CoA_acyltransferase"/>
</dbReference>
<dbReference type="EMBL" id="JALIEB010000006">
    <property type="protein sequence ID" value="MCV3272045.1"/>
    <property type="molecule type" value="Genomic_DNA"/>
</dbReference>
<name>A0ABT3BER5_9RHOB</name>
<evidence type="ECO:0000259" key="1">
    <source>
        <dbReference type="PROSITE" id="PS51186"/>
    </source>
</evidence>
<dbReference type="Pfam" id="PF00583">
    <property type="entry name" value="Acetyltransf_1"/>
    <property type="match status" value="1"/>
</dbReference>
<protein>
    <submittedName>
        <fullName evidence="2">GNAT family N-acetyltransferase</fullName>
    </submittedName>
</protein>
<dbReference type="PANTHER" id="PTHR42791:SF1">
    <property type="entry name" value="N-ACETYLTRANSFERASE DOMAIN-CONTAINING PROTEIN"/>
    <property type="match status" value="1"/>
</dbReference>
<keyword evidence="3" id="KW-1185">Reference proteome</keyword>
<dbReference type="InterPro" id="IPR000182">
    <property type="entry name" value="GNAT_dom"/>
</dbReference>
<dbReference type="Proteomes" id="UP001208690">
    <property type="component" value="Unassembled WGS sequence"/>
</dbReference>
<dbReference type="Gene3D" id="3.40.630.30">
    <property type="match status" value="1"/>
</dbReference>
<sequence>MTLTSQQRFAIRPATRADAEHLVQFTLSASKGLSLITWEAAKRPGETALEAGLRRARDGTGGFSYHKADMAEMDGAVVAGIVSYPIAPEGPTDVSDIPEVFRPLVLLEDRAGASWYINILATYEEARGQGAATALMQHVAARAKAAGQSRISIIVDAVNPAMGLYTHLGFEELSRMPFGRTEDKGSEGHWVLMVKPL</sequence>
<evidence type="ECO:0000313" key="3">
    <source>
        <dbReference type="Proteomes" id="UP001208690"/>
    </source>
</evidence>
<proteinExistence type="predicted"/>
<accession>A0ABT3BER5</accession>
<dbReference type="InterPro" id="IPR052523">
    <property type="entry name" value="Trichothecene_AcTrans"/>
</dbReference>
<gene>
    <name evidence="2" type="ORF">MUB52_11465</name>
</gene>
<dbReference type="PANTHER" id="PTHR42791">
    <property type="entry name" value="GNAT FAMILY ACETYLTRANSFERASE"/>
    <property type="match status" value="1"/>
</dbReference>
<evidence type="ECO:0000313" key="2">
    <source>
        <dbReference type="EMBL" id="MCV3272045.1"/>
    </source>
</evidence>
<reference evidence="2 3" key="1">
    <citation type="submission" date="2022-04" db="EMBL/GenBank/DDBJ databases">
        <title>Roseobacter sp. WL0113 is a bacterium isolated from neritic sediment.</title>
        <authorList>
            <person name="Wang L."/>
            <person name="He W."/>
            <person name="Zhang D.-F."/>
        </authorList>
    </citation>
    <scope>NUCLEOTIDE SEQUENCE [LARGE SCALE GENOMIC DNA]</scope>
    <source>
        <strain evidence="2 3">WL0113</strain>
    </source>
</reference>
<comment type="caution">
    <text evidence="2">The sequence shown here is derived from an EMBL/GenBank/DDBJ whole genome shotgun (WGS) entry which is preliminary data.</text>
</comment>